<evidence type="ECO:0000313" key="3">
    <source>
        <dbReference type="Proteomes" id="UP000034235"/>
    </source>
</evidence>
<comment type="caution">
    <text evidence="2">The sequence shown here is derived from an EMBL/GenBank/DDBJ whole genome shotgun (WGS) entry which is preliminary data.</text>
</comment>
<reference evidence="2 3" key="1">
    <citation type="journal article" date="2015" name="Nature">
        <title>rRNA introns, odd ribosomes, and small enigmatic genomes across a large radiation of phyla.</title>
        <authorList>
            <person name="Brown C.T."/>
            <person name="Hug L.A."/>
            <person name="Thomas B.C."/>
            <person name="Sharon I."/>
            <person name="Castelle C.J."/>
            <person name="Singh A."/>
            <person name="Wilkins M.J."/>
            <person name="Williams K.H."/>
            <person name="Banfield J.F."/>
        </authorList>
    </citation>
    <scope>NUCLEOTIDE SEQUENCE [LARGE SCALE GENOMIC DNA]</scope>
</reference>
<organism evidence="2 3">
    <name type="scientific">Candidatus Daviesbacteria bacterium GW2011_GWA2_38_24</name>
    <dbReference type="NCBI Taxonomy" id="1618422"/>
    <lineage>
        <taxon>Bacteria</taxon>
        <taxon>Candidatus Daviesiibacteriota</taxon>
    </lineage>
</organism>
<dbReference type="AlphaFoldDB" id="A0A0G0JI23"/>
<dbReference type="InterPro" id="IPR036259">
    <property type="entry name" value="MFS_trans_sf"/>
</dbReference>
<protein>
    <recommendedName>
        <fullName evidence="4">Major facilitator superfamily (MFS) profile domain-containing protein</fullName>
    </recommendedName>
</protein>
<feature type="transmembrane region" description="Helical" evidence="1">
    <location>
        <begin position="66"/>
        <end position="87"/>
    </location>
</feature>
<sequence>MVIFLPLAFVAIYLFQIASIKLEAQMQHNISSEQRATISSIKSLFFELIYMSLVLLFGFIGNRLGVISILSFAGIIILLSLSFLFLIKPKQI</sequence>
<gene>
    <name evidence="2" type="ORF">US86_C0001G0285</name>
</gene>
<dbReference type="SUPFAM" id="SSF103473">
    <property type="entry name" value="MFS general substrate transporter"/>
    <property type="match status" value="1"/>
</dbReference>
<evidence type="ECO:0008006" key="4">
    <source>
        <dbReference type="Google" id="ProtNLM"/>
    </source>
</evidence>
<keyword evidence="1" id="KW-0812">Transmembrane</keyword>
<keyword evidence="1" id="KW-0472">Membrane</keyword>
<dbReference type="Proteomes" id="UP000034235">
    <property type="component" value="Unassembled WGS sequence"/>
</dbReference>
<feature type="transmembrane region" description="Helical" evidence="1">
    <location>
        <begin position="6"/>
        <end position="24"/>
    </location>
</feature>
<dbReference type="EMBL" id="LBUP01000001">
    <property type="protein sequence ID" value="KKQ67358.1"/>
    <property type="molecule type" value="Genomic_DNA"/>
</dbReference>
<evidence type="ECO:0000256" key="1">
    <source>
        <dbReference type="SAM" id="Phobius"/>
    </source>
</evidence>
<keyword evidence="1" id="KW-1133">Transmembrane helix</keyword>
<proteinExistence type="predicted"/>
<feature type="transmembrane region" description="Helical" evidence="1">
    <location>
        <begin position="44"/>
        <end position="60"/>
    </location>
</feature>
<evidence type="ECO:0000313" key="2">
    <source>
        <dbReference type="EMBL" id="KKQ67358.1"/>
    </source>
</evidence>
<accession>A0A0G0JI23</accession>
<name>A0A0G0JI23_9BACT</name>